<sequence length="176" mass="20490">MNTNTTKWNTFRNVAEIIVTSSKDTSKINFRYQTLTKVLRRIYMLTIFIVYFTSLSAIAADKNLIQNYKFIGFLFGLNDLLVIIVAIVDFGLWFLISFKGEKPLLNLIKFPFSFMGILLIVIMLPSINLLLIYTGISTTNISSLRYLVLVRVIRLFFYFLTLNLLLPYLEFLKRKS</sequence>
<reference evidence="2 3" key="1">
    <citation type="submission" date="2019-01" db="EMBL/GenBank/DDBJ databases">
        <title>Complete sequence and annotation of the Mycoplasma phocirhinis strain 852T genome.</title>
        <authorList>
            <person name="Frasca S.Jr."/>
            <person name="Kutish G.F."/>
            <person name="Castellanos Gell J."/>
            <person name="Michaels D.L."/>
            <person name="Brown D.R."/>
        </authorList>
    </citation>
    <scope>NUCLEOTIDE SEQUENCE [LARGE SCALE GENOMIC DNA]</scope>
    <source>
        <strain evidence="2 3">852</strain>
    </source>
</reference>
<dbReference type="RefSeq" id="WP_130429460.1">
    <property type="nucleotide sequence ID" value="NZ_CP034841.1"/>
</dbReference>
<keyword evidence="1" id="KW-0472">Membrane</keyword>
<feature type="transmembrane region" description="Helical" evidence="1">
    <location>
        <begin position="80"/>
        <end position="98"/>
    </location>
</feature>
<proteinExistence type="predicted"/>
<dbReference type="EMBL" id="CP034841">
    <property type="protein sequence ID" value="QBF34683.1"/>
    <property type="molecule type" value="Genomic_DNA"/>
</dbReference>
<organism evidence="2 3">
    <name type="scientific">Mycoplasmopsis phocirhinis</name>
    <dbReference type="NCBI Taxonomy" id="142650"/>
    <lineage>
        <taxon>Bacteria</taxon>
        <taxon>Bacillati</taxon>
        <taxon>Mycoplasmatota</taxon>
        <taxon>Mycoplasmoidales</taxon>
        <taxon>Metamycoplasmataceae</taxon>
        <taxon>Mycoplasmopsis</taxon>
    </lineage>
</organism>
<name>A0A4P6MNS1_9BACT</name>
<protein>
    <submittedName>
        <fullName evidence="2">Uncharacterized protein</fullName>
    </submittedName>
</protein>
<dbReference type="AlphaFoldDB" id="A0A4P6MNS1"/>
<keyword evidence="1" id="KW-1133">Transmembrane helix</keyword>
<accession>A0A4P6MNS1</accession>
<feature type="transmembrane region" description="Helical" evidence="1">
    <location>
        <begin position="110"/>
        <end position="136"/>
    </location>
</feature>
<evidence type="ECO:0000256" key="1">
    <source>
        <dbReference type="SAM" id="Phobius"/>
    </source>
</evidence>
<evidence type="ECO:0000313" key="2">
    <source>
        <dbReference type="EMBL" id="QBF34683.1"/>
    </source>
</evidence>
<evidence type="ECO:0000313" key="3">
    <source>
        <dbReference type="Proteomes" id="UP000289326"/>
    </source>
</evidence>
<dbReference type="Proteomes" id="UP000289326">
    <property type="component" value="Chromosome"/>
</dbReference>
<keyword evidence="1" id="KW-0812">Transmembrane</keyword>
<feature type="transmembrane region" description="Helical" evidence="1">
    <location>
        <begin position="148"/>
        <end position="169"/>
    </location>
</feature>
<gene>
    <name evidence="2" type="ORF">EG856_01980</name>
</gene>
<dbReference type="KEGG" id="mphi:EG856_01980"/>
<keyword evidence="3" id="KW-1185">Reference proteome</keyword>
<feature type="transmembrane region" description="Helical" evidence="1">
    <location>
        <begin position="42"/>
        <end position="60"/>
    </location>
</feature>